<dbReference type="GO" id="GO:0016567">
    <property type="term" value="P:protein ubiquitination"/>
    <property type="evidence" value="ECO:0007669"/>
    <property type="project" value="TreeGrafter"/>
</dbReference>
<dbReference type="OrthoDB" id="273089at2759"/>
<dbReference type="EMBL" id="SKCS01000089">
    <property type="protein sequence ID" value="TNN17729.1"/>
    <property type="molecule type" value="Genomic_DNA"/>
</dbReference>
<evidence type="ECO:0000313" key="12">
    <source>
        <dbReference type="EMBL" id="TNN17729.1"/>
    </source>
</evidence>
<dbReference type="PROSITE" id="PS51292">
    <property type="entry name" value="ZF_RING_CH"/>
    <property type="match status" value="1"/>
</dbReference>
<dbReference type="InterPro" id="IPR013083">
    <property type="entry name" value="Znf_RING/FYVE/PHD"/>
</dbReference>
<dbReference type="PANTHER" id="PTHR46065:SF3">
    <property type="entry name" value="FI20425P1"/>
    <property type="match status" value="1"/>
</dbReference>
<evidence type="ECO:0000256" key="5">
    <source>
        <dbReference type="ARBA" id="ARBA00022771"/>
    </source>
</evidence>
<dbReference type="GO" id="GO:0008270">
    <property type="term" value="F:zinc ion binding"/>
    <property type="evidence" value="ECO:0007669"/>
    <property type="project" value="UniProtKB-KW"/>
</dbReference>
<dbReference type="GO" id="GO:0004842">
    <property type="term" value="F:ubiquitin-protein transferase activity"/>
    <property type="evidence" value="ECO:0007669"/>
    <property type="project" value="TreeGrafter"/>
</dbReference>
<dbReference type="Proteomes" id="UP000311919">
    <property type="component" value="Unassembled WGS sequence"/>
</dbReference>
<evidence type="ECO:0000256" key="1">
    <source>
        <dbReference type="ARBA" id="ARBA00004141"/>
    </source>
</evidence>
<feature type="domain" description="RING-CH-type" evidence="11">
    <location>
        <begin position="42"/>
        <end position="102"/>
    </location>
</feature>
<evidence type="ECO:0000256" key="8">
    <source>
        <dbReference type="ARBA" id="ARBA00022989"/>
    </source>
</evidence>
<comment type="caution">
    <text evidence="12">The sequence shown here is derived from an EMBL/GenBank/DDBJ whole genome shotgun (WGS) entry which is preliminary data.</text>
</comment>
<keyword evidence="5" id="KW-0863">Zinc-finger</keyword>
<keyword evidence="13" id="KW-1185">Reference proteome</keyword>
<proteinExistence type="predicted"/>
<evidence type="ECO:0000256" key="6">
    <source>
        <dbReference type="ARBA" id="ARBA00022786"/>
    </source>
</evidence>
<evidence type="ECO:0000256" key="4">
    <source>
        <dbReference type="ARBA" id="ARBA00022723"/>
    </source>
</evidence>
<evidence type="ECO:0000256" key="10">
    <source>
        <dbReference type="SAM" id="Phobius"/>
    </source>
</evidence>
<feature type="transmembrane region" description="Helical" evidence="10">
    <location>
        <begin position="168"/>
        <end position="187"/>
    </location>
</feature>
<keyword evidence="7" id="KW-0862">Zinc</keyword>
<keyword evidence="4" id="KW-0479">Metal-binding</keyword>
<name>A0A4Z2DMP7_SCHJA</name>
<evidence type="ECO:0000256" key="3">
    <source>
        <dbReference type="ARBA" id="ARBA00022692"/>
    </source>
</evidence>
<dbReference type="AlphaFoldDB" id="A0A4Z2DMP7"/>
<organism evidence="12 13">
    <name type="scientific">Schistosoma japonicum</name>
    <name type="common">Blood fluke</name>
    <dbReference type="NCBI Taxonomy" id="6182"/>
    <lineage>
        <taxon>Eukaryota</taxon>
        <taxon>Metazoa</taxon>
        <taxon>Spiralia</taxon>
        <taxon>Lophotrochozoa</taxon>
        <taxon>Platyhelminthes</taxon>
        <taxon>Trematoda</taxon>
        <taxon>Digenea</taxon>
        <taxon>Strigeidida</taxon>
        <taxon>Schistosomatoidea</taxon>
        <taxon>Schistosomatidae</taxon>
        <taxon>Schistosoma</taxon>
    </lineage>
</organism>
<keyword evidence="3 10" id="KW-0812">Transmembrane</keyword>
<evidence type="ECO:0000313" key="13">
    <source>
        <dbReference type="Proteomes" id="UP000311919"/>
    </source>
</evidence>
<keyword evidence="8 10" id="KW-1133">Transmembrane helix</keyword>
<keyword evidence="6" id="KW-0833">Ubl conjugation pathway</keyword>
<keyword evidence="9 10" id="KW-0472">Membrane</keyword>
<dbReference type="STRING" id="6182.A0A4Z2DMP7"/>
<reference evidence="12 13" key="1">
    <citation type="submission" date="2019-03" db="EMBL/GenBank/DDBJ databases">
        <title>An improved genome assembly of the fluke Schistosoma japonicum.</title>
        <authorList>
            <person name="Hu W."/>
            <person name="Luo F."/>
            <person name="Yin M."/>
            <person name="Mo X."/>
            <person name="Sun C."/>
            <person name="Wu Q."/>
            <person name="Zhu B."/>
            <person name="Xiang M."/>
            <person name="Wang J."/>
            <person name="Wang Y."/>
            <person name="Zhang T."/>
            <person name="Xu B."/>
            <person name="Zheng H."/>
            <person name="Feng Z."/>
        </authorList>
    </citation>
    <scope>NUCLEOTIDE SEQUENCE [LARGE SCALE GENOMIC DNA]</scope>
    <source>
        <strain evidence="12">HuSjv2</strain>
        <tissue evidence="12">Worms</tissue>
    </source>
</reference>
<accession>A0A4Z2DMP7</accession>
<feature type="transmembrane region" description="Helical" evidence="10">
    <location>
        <begin position="127"/>
        <end position="148"/>
    </location>
</feature>
<evidence type="ECO:0000256" key="7">
    <source>
        <dbReference type="ARBA" id="ARBA00022833"/>
    </source>
</evidence>
<dbReference type="SUPFAM" id="SSF57850">
    <property type="entry name" value="RING/U-box"/>
    <property type="match status" value="1"/>
</dbReference>
<evidence type="ECO:0000259" key="11">
    <source>
        <dbReference type="PROSITE" id="PS51292"/>
    </source>
</evidence>
<dbReference type="Pfam" id="PF12906">
    <property type="entry name" value="RINGv"/>
    <property type="match status" value="1"/>
</dbReference>
<keyword evidence="2" id="KW-0808">Transferase</keyword>
<sequence>MNSQAELCGGFSSRPDSRFSGRSLMTNSDFSKAVSQYEWKNKNKVDEIYCRICLGSTDFEDLISPCHCTGTIGIVHQRCLEKWLNLSRLRTCEICGYKFEILKSYPRFSKWLWMGGKGDGSHRRRHLWTDLICLIIMLPLLTLCAWLAISSNQEEDISNTKRFPWQSFFLGSLCSLLLLVFNIWLMFSLRYHHQSWKLWRTEQCYIVLSESIKKKKVMNTKFSPNNPNLMTQCNKQEQNHMLKHLDMTNTNKTKVKLNNTIEDDCELATNSALEPFKICGNYSTSSCSTKSEICNELNNGAVIDAPTTSDKVETTSIKEEMIIKEKNVRFIDQRESISAMNSLTVYVMPTVPSENNPLNETSN</sequence>
<dbReference type="PANTHER" id="PTHR46065">
    <property type="entry name" value="E3 UBIQUITIN-PROTEIN LIGASE MARCH 2/3 FAMILY MEMBER"/>
    <property type="match status" value="1"/>
</dbReference>
<gene>
    <name evidence="12" type="ORF">EWB00_010900</name>
</gene>
<dbReference type="GO" id="GO:0016020">
    <property type="term" value="C:membrane"/>
    <property type="evidence" value="ECO:0007669"/>
    <property type="project" value="UniProtKB-SubCell"/>
</dbReference>
<evidence type="ECO:0000256" key="9">
    <source>
        <dbReference type="ARBA" id="ARBA00023136"/>
    </source>
</evidence>
<dbReference type="InterPro" id="IPR011016">
    <property type="entry name" value="Znf_RING-CH"/>
</dbReference>
<comment type="subcellular location">
    <subcellularLocation>
        <location evidence="1">Membrane</location>
        <topology evidence="1">Multi-pass membrane protein</topology>
    </subcellularLocation>
</comment>
<dbReference type="Gene3D" id="3.30.40.10">
    <property type="entry name" value="Zinc/RING finger domain, C3HC4 (zinc finger)"/>
    <property type="match status" value="1"/>
</dbReference>
<protein>
    <submittedName>
        <fullName evidence="12">E3 ubiquitin-protein ligase MARCH2</fullName>
    </submittedName>
</protein>
<dbReference type="SMART" id="SM00744">
    <property type="entry name" value="RINGv"/>
    <property type="match status" value="1"/>
</dbReference>
<evidence type="ECO:0000256" key="2">
    <source>
        <dbReference type="ARBA" id="ARBA00022679"/>
    </source>
</evidence>